<organism evidence="1 2">
    <name type="scientific">Legionella quinlivanii</name>
    <dbReference type="NCBI Taxonomy" id="45073"/>
    <lineage>
        <taxon>Bacteria</taxon>
        <taxon>Pseudomonadati</taxon>
        <taxon>Pseudomonadota</taxon>
        <taxon>Gammaproteobacteria</taxon>
        <taxon>Legionellales</taxon>
        <taxon>Legionellaceae</taxon>
        <taxon>Legionella</taxon>
    </lineage>
</organism>
<evidence type="ECO:0000313" key="2">
    <source>
        <dbReference type="Proteomes" id="UP000054618"/>
    </source>
</evidence>
<dbReference type="OrthoDB" id="9152014at2"/>
<gene>
    <name evidence="1" type="ORF">Lqui_0506</name>
</gene>
<dbReference type="AlphaFoldDB" id="A0A0W0Y4Z5"/>
<sequence length="360" mass="41529">MSQIVPTTSEAIAKNACAYARHFIKMGSTQLVNNEYTILQKHELQKYIALLRKACRAFPDYTLELDREIQHFYQTIELCKKLSLGNCHELALMALDYVVNYTPPQINAEVYHIKGGDHVFLVIGRQKDSTPDKPETWGEQAYICDPWANEVYPASDYLSRTKNYYRVTDKTTGNFTNHIEDFNPSKHSFHPIKDSNSSYIREAHSEKHIEQVMRIFETKTKIILNAMDQLEKSLMNIADKIEKKHGEYDDKRAVILKLISNIQAAKIDIQDNLNNRDNKAEYLELRSLLENKLKVSLSHYSRAVQMSKEDKTILSRYRDGDSLKSRMQSFLNIAPETVSKTTDAIEESQNEITNAINLGR</sequence>
<dbReference type="RefSeq" id="WP_058506623.1">
    <property type="nucleotide sequence ID" value="NZ_CAAAIK010000002.1"/>
</dbReference>
<name>A0A0W0Y4Z5_9GAMM</name>
<evidence type="ECO:0000313" key="1">
    <source>
        <dbReference type="EMBL" id="KTD51662.1"/>
    </source>
</evidence>
<dbReference type="Proteomes" id="UP000054618">
    <property type="component" value="Unassembled WGS sequence"/>
</dbReference>
<reference evidence="1 2" key="1">
    <citation type="submission" date="2015-11" db="EMBL/GenBank/DDBJ databases">
        <title>Genomic analysis of 38 Legionella species identifies large and diverse effector repertoires.</title>
        <authorList>
            <person name="Burstein D."/>
            <person name="Amaro F."/>
            <person name="Zusman T."/>
            <person name="Lifshitz Z."/>
            <person name="Cohen O."/>
            <person name="Gilbert J.A."/>
            <person name="Pupko T."/>
            <person name="Shuman H.A."/>
            <person name="Segal G."/>
        </authorList>
    </citation>
    <scope>NUCLEOTIDE SEQUENCE [LARGE SCALE GENOMIC DNA]</scope>
    <source>
        <strain evidence="1 2">CDC#1442-AUS-E</strain>
    </source>
</reference>
<keyword evidence="2" id="KW-1185">Reference proteome</keyword>
<comment type="caution">
    <text evidence="1">The sequence shown here is derived from an EMBL/GenBank/DDBJ whole genome shotgun (WGS) entry which is preliminary data.</text>
</comment>
<dbReference type="PATRIC" id="fig|45073.5.peg.537"/>
<proteinExistence type="predicted"/>
<accession>A0A0W0Y4Z5</accession>
<dbReference type="EMBL" id="LNYS01000006">
    <property type="protein sequence ID" value="KTD51662.1"/>
    <property type="molecule type" value="Genomic_DNA"/>
</dbReference>
<protein>
    <submittedName>
        <fullName evidence="1">Uncharacterized protein</fullName>
    </submittedName>
</protein>